<proteinExistence type="predicted"/>
<dbReference type="AlphaFoldDB" id="A0AAQ3JY26"/>
<dbReference type="EMBL" id="CP136891">
    <property type="protein sequence ID" value="WOK96926.1"/>
    <property type="molecule type" value="Genomic_DNA"/>
</dbReference>
<gene>
    <name evidence="1" type="ORF">Cni_G05634</name>
</gene>
<evidence type="ECO:0000313" key="2">
    <source>
        <dbReference type="Proteomes" id="UP001327560"/>
    </source>
</evidence>
<reference evidence="1 2" key="1">
    <citation type="submission" date="2023-10" db="EMBL/GenBank/DDBJ databases">
        <title>Chromosome-scale genome assembly provides insights into flower coloration mechanisms of Canna indica.</title>
        <authorList>
            <person name="Li C."/>
        </authorList>
    </citation>
    <scope>NUCLEOTIDE SEQUENCE [LARGE SCALE GENOMIC DNA]</scope>
    <source>
        <tissue evidence="1">Flower</tissue>
    </source>
</reference>
<protein>
    <submittedName>
        <fullName evidence="1">Uncharacterized protein</fullName>
    </submittedName>
</protein>
<name>A0AAQ3JY26_9LILI</name>
<sequence>MIGDQEAAIFTAAKRSHGLAFHMRASGLPPTATRGTHRRPTAAFGCRRRFPCGSDDVLLDLVRDHLVQRQQVPDVLRQDLHSRVDIAEGLDGLEALRASGLVRERSAEPGVGVVEGGGLMPVEDGVELVEGDLEQLEAVLDAGGRLRAGRGLLGARRRQRDIEGLLVRKTFEGAAPPPVATECSVMNRM</sequence>
<accession>A0AAQ3JY26</accession>
<evidence type="ECO:0000313" key="1">
    <source>
        <dbReference type="EMBL" id="WOK96926.1"/>
    </source>
</evidence>
<dbReference type="Proteomes" id="UP001327560">
    <property type="component" value="Chromosome 2"/>
</dbReference>
<organism evidence="1 2">
    <name type="scientific">Canna indica</name>
    <name type="common">Indian-shot</name>
    <dbReference type="NCBI Taxonomy" id="4628"/>
    <lineage>
        <taxon>Eukaryota</taxon>
        <taxon>Viridiplantae</taxon>
        <taxon>Streptophyta</taxon>
        <taxon>Embryophyta</taxon>
        <taxon>Tracheophyta</taxon>
        <taxon>Spermatophyta</taxon>
        <taxon>Magnoliopsida</taxon>
        <taxon>Liliopsida</taxon>
        <taxon>Zingiberales</taxon>
        <taxon>Cannaceae</taxon>
        <taxon>Canna</taxon>
    </lineage>
</organism>
<keyword evidence="2" id="KW-1185">Reference proteome</keyword>